<evidence type="ECO:0000313" key="2">
    <source>
        <dbReference type="Proteomes" id="UP001165065"/>
    </source>
</evidence>
<gene>
    <name evidence="1" type="ORF">TrCOL_g8906</name>
</gene>
<dbReference type="InterPro" id="IPR036291">
    <property type="entry name" value="NAD(P)-bd_dom_sf"/>
</dbReference>
<dbReference type="EMBL" id="BRYA01000366">
    <property type="protein sequence ID" value="GMI47973.1"/>
    <property type="molecule type" value="Genomic_DNA"/>
</dbReference>
<dbReference type="PANTHER" id="PTHR43431">
    <property type="entry name" value="OXIDOREDUCTASE, SHORT CHAIN DEHYDROGENASE/REDUCTASE FAMILY (AFU_ORTHOLOGUE AFUA_5G14000)"/>
    <property type="match status" value="1"/>
</dbReference>
<keyword evidence="2" id="KW-1185">Reference proteome</keyword>
<dbReference type="InterPro" id="IPR002347">
    <property type="entry name" value="SDR_fam"/>
</dbReference>
<accession>A0A9W7GPY7</accession>
<proteinExistence type="predicted"/>
<dbReference type="Proteomes" id="UP001165065">
    <property type="component" value="Unassembled WGS sequence"/>
</dbReference>
<sequence length="272" mass="29880">MIRRSVSIIHVPRRFLGTSFPTQPTSKTKKGALIVGAGEGIGQALCRRFKLEGYVTGAARRSPGGLDFLKENGTLDVAFDGFDARKEDHVKKMFEEFESHCDSNIEVVVFNIGANIKFPILETTKRKFEKCWEMACLSGFLVGREAARSMTKTAKGDPSGTIIFTGATASMRGASGFSAFSVAKGGLRQLSQSMARELGPKGVHVAHVVIDGAVDSPFIRENFKDLLAKAPSHSIVDPDQVADAYVFLHNQTRRGRSCWTHEMDLRPSIEKW</sequence>
<protein>
    <submittedName>
        <fullName evidence="1">Uncharacterized protein</fullName>
    </submittedName>
</protein>
<dbReference type="PRINTS" id="PR00081">
    <property type="entry name" value="GDHRDH"/>
</dbReference>
<dbReference type="Gene3D" id="3.40.50.720">
    <property type="entry name" value="NAD(P)-binding Rossmann-like Domain"/>
    <property type="match status" value="1"/>
</dbReference>
<dbReference type="OrthoDB" id="5399006at2759"/>
<name>A0A9W7GPY7_9STRA</name>
<organism evidence="1 2">
    <name type="scientific">Triparma columacea</name>
    <dbReference type="NCBI Taxonomy" id="722753"/>
    <lineage>
        <taxon>Eukaryota</taxon>
        <taxon>Sar</taxon>
        <taxon>Stramenopiles</taxon>
        <taxon>Ochrophyta</taxon>
        <taxon>Bolidophyceae</taxon>
        <taxon>Parmales</taxon>
        <taxon>Triparmaceae</taxon>
        <taxon>Triparma</taxon>
    </lineage>
</organism>
<comment type="caution">
    <text evidence="1">The sequence shown here is derived from an EMBL/GenBank/DDBJ whole genome shotgun (WGS) entry which is preliminary data.</text>
</comment>
<evidence type="ECO:0000313" key="1">
    <source>
        <dbReference type="EMBL" id="GMI47973.1"/>
    </source>
</evidence>
<dbReference type="Pfam" id="PF00106">
    <property type="entry name" value="adh_short"/>
    <property type="match status" value="1"/>
</dbReference>
<dbReference type="SUPFAM" id="SSF51735">
    <property type="entry name" value="NAD(P)-binding Rossmann-fold domains"/>
    <property type="match status" value="1"/>
</dbReference>
<reference evidence="2" key="1">
    <citation type="journal article" date="2023" name="Commun. Biol.">
        <title>Genome analysis of Parmales, the sister group of diatoms, reveals the evolutionary specialization of diatoms from phago-mixotrophs to photoautotrophs.</title>
        <authorList>
            <person name="Ban H."/>
            <person name="Sato S."/>
            <person name="Yoshikawa S."/>
            <person name="Yamada K."/>
            <person name="Nakamura Y."/>
            <person name="Ichinomiya M."/>
            <person name="Sato N."/>
            <person name="Blanc-Mathieu R."/>
            <person name="Endo H."/>
            <person name="Kuwata A."/>
            <person name="Ogata H."/>
        </authorList>
    </citation>
    <scope>NUCLEOTIDE SEQUENCE [LARGE SCALE GENOMIC DNA]</scope>
</reference>
<dbReference type="PANTHER" id="PTHR43431:SF7">
    <property type="entry name" value="OXIDOREDUCTASE, SHORT CHAIN DEHYDROGENASE_REDUCTASE FAMILY (AFU_ORTHOLOGUE AFUA_5G14000)"/>
    <property type="match status" value="1"/>
</dbReference>
<dbReference type="AlphaFoldDB" id="A0A9W7GPY7"/>